<evidence type="ECO:0000256" key="6">
    <source>
        <dbReference type="ARBA" id="ARBA00022741"/>
    </source>
</evidence>
<keyword evidence="4 10" id="KW-0808">Transferase</keyword>
<feature type="domain" description="AAA+ ATPase" evidence="11">
    <location>
        <begin position="3"/>
        <end position="285"/>
    </location>
</feature>
<comment type="function">
    <text evidence="2 10">Catalyzes the transfer of a dimethylallyl group onto the adenine at position 37 in tRNAs that read codons beginning with uridine, leading to the formation of N6-(dimethylallyl)adenosine (i(6)A).</text>
</comment>
<dbReference type="HAMAP" id="MF_00185">
    <property type="entry name" value="IPP_trans"/>
    <property type="match status" value="1"/>
</dbReference>
<evidence type="ECO:0000256" key="3">
    <source>
        <dbReference type="ARBA" id="ARBA00005842"/>
    </source>
</evidence>
<dbReference type="RefSeq" id="WP_121660195.1">
    <property type="nucleotide sequence ID" value="NZ_BMEK01000003.1"/>
</dbReference>
<dbReference type="InterPro" id="IPR018022">
    <property type="entry name" value="IPT"/>
</dbReference>
<dbReference type="InterPro" id="IPR003593">
    <property type="entry name" value="AAA+_ATPase"/>
</dbReference>
<keyword evidence="6 10" id="KW-0547">Nucleotide-binding</keyword>
<protein>
    <recommendedName>
        <fullName evidence="10">tRNA dimethylallyltransferase</fullName>
        <ecNumber evidence="10">2.5.1.75</ecNumber>
    </recommendedName>
    <alternativeName>
        <fullName evidence="10">Dimethylallyl diphosphate:tRNA dimethylallyltransferase</fullName>
        <shortName evidence="10">DMAPP:tRNA dimethylallyltransferase</shortName>
        <shortName evidence="10">DMATase</shortName>
    </alternativeName>
    <alternativeName>
        <fullName evidence="10">Isopentenyl-diphosphate:tRNA isopentenyltransferase</fullName>
        <shortName evidence="10">IPP transferase</shortName>
        <shortName evidence="10">IPPT</shortName>
        <shortName evidence="10">IPTase</shortName>
    </alternativeName>
</protein>
<dbReference type="SUPFAM" id="SSF52540">
    <property type="entry name" value="P-loop containing nucleoside triphosphate hydrolases"/>
    <property type="match status" value="2"/>
</dbReference>
<feature type="binding site" evidence="10">
    <location>
        <begin position="11"/>
        <end position="18"/>
    </location>
    <ligand>
        <name>ATP</name>
        <dbReference type="ChEBI" id="CHEBI:30616"/>
    </ligand>
</feature>
<keyword evidence="7 10" id="KW-0067">ATP-binding</keyword>
<gene>
    <name evidence="10 12" type="primary">miaA</name>
    <name evidence="12" type="ORF">D9V28_12995</name>
</gene>
<feature type="binding site" evidence="10">
    <location>
        <begin position="13"/>
        <end position="18"/>
    </location>
    <ligand>
        <name>substrate</name>
    </ligand>
</feature>
<feature type="site" description="Interaction with substrate tRNA" evidence="10">
    <location>
        <position position="107"/>
    </location>
</feature>
<comment type="caution">
    <text evidence="10">Lacks conserved residue(s) required for the propagation of feature annotation.</text>
</comment>
<comment type="subunit">
    <text evidence="10">Monomer.</text>
</comment>
<keyword evidence="13" id="KW-1185">Reference proteome</keyword>
<comment type="similarity">
    <text evidence="3 10">Belongs to the IPP transferase family.</text>
</comment>
<comment type="cofactor">
    <cofactor evidence="1 10">
        <name>Mg(2+)</name>
        <dbReference type="ChEBI" id="CHEBI:18420"/>
    </cofactor>
</comment>
<evidence type="ECO:0000256" key="10">
    <source>
        <dbReference type="HAMAP-Rule" id="MF_00185"/>
    </source>
</evidence>
<dbReference type="EC" id="2.5.1.75" evidence="10"/>
<reference evidence="12 13" key="1">
    <citation type="submission" date="2018-10" db="EMBL/GenBank/DDBJ databases">
        <authorList>
            <person name="Li J."/>
        </authorList>
    </citation>
    <scope>NUCLEOTIDE SEQUENCE [LARGE SCALE GENOMIC DNA]</scope>
    <source>
        <strain evidence="12 13">ZD1-4</strain>
    </source>
</reference>
<organism evidence="12 13">
    <name type="scientific">Mycetocola zhadangensis</name>
    <dbReference type="NCBI Taxonomy" id="1164595"/>
    <lineage>
        <taxon>Bacteria</taxon>
        <taxon>Bacillati</taxon>
        <taxon>Actinomycetota</taxon>
        <taxon>Actinomycetes</taxon>
        <taxon>Micrococcales</taxon>
        <taxon>Microbacteriaceae</taxon>
        <taxon>Mycetocola</taxon>
    </lineage>
</organism>
<evidence type="ECO:0000313" key="13">
    <source>
        <dbReference type="Proteomes" id="UP000282460"/>
    </source>
</evidence>
<dbReference type="InterPro" id="IPR039657">
    <property type="entry name" value="Dimethylallyltransferase"/>
</dbReference>
<dbReference type="EMBL" id="RCWJ01000004">
    <property type="protein sequence ID" value="RLQ81284.1"/>
    <property type="molecule type" value="Genomic_DNA"/>
</dbReference>
<comment type="caution">
    <text evidence="12">The sequence shown here is derived from an EMBL/GenBank/DDBJ whole genome shotgun (WGS) entry which is preliminary data.</text>
</comment>
<comment type="catalytic activity">
    <reaction evidence="9 10">
        <text>adenosine(37) in tRNA + dimethylallyl diphosphate = N(6)-dimethylallyladenosine(37) in tRNA + diphosphate</text>
        <dbReference type="Rhea" id="RHEA:26482"/>
        <dbReference type="Rhea" id="RHEA-COMP:10162"/>
        <dbReference type="Rhea" id="RHEA-COMP:10375"/>
        <dbReference type="ChEBI" id="CHEBI:33019"/>
        <dbReference type="ChEBI" id="CHEBI:57623"/>
        <dbReference type="ChEBI" id="CHEBI:74411"/>
        <dbReference type="ChEBI" id="CHEBI:74415"/>
        <dbReference type="EC" id="2.5.1.75"/>
    </reaction>
</comment>
<dbReference type="GO" id="GO:0052381">
    <property type="term" value="F:tRNA dimethylallyltransferase activity"/>
    <property type="evidence" value="ECO:0007669"/>
    <property type="project" value="UniProtKB-UniRule"/>
</dbReference>
<name>A0A3L7IST2_9MICO</name>
<evidence type="ECO:0000256" key="8">
    <source>
        <dbReference type="ARBA" id="ARBA00022842"/>
    </source>
</evidence>
<evidence type="ECO:0000256" key="4">
    <source>
        <dbReference type="ARBA" id="ARBA00022679"/>
    </source>
</evidence>
<keyword evidence="8 10" id="KW-0460">Magnesium</keyword>
<evidence type="ECO:0000313" key="12">
    <source>
        <dbReference type="EMBL" id="RLQ81284.1"/>
    </source>
</evidence>
<evidence type="ECO:0000259" key="11">
    <source>
        <dbReference type="SMART" id="SM00382"/>
    </source>
</evidence>
<dbReference type="AlphaFoldDB" id="A0A3L7IST2"/>
<dbReference type="GO" id="GO:0006400">
    <property type="term" value="P:tRNA modification"/>
    <property type="evidence" value="ECO:0007669"/>
    <property type="project" value="TreeGrafter"/>
</dbReference>
<dbReference type="GO" id="GO:0005524">
    <property type="term" value="F:ATP binding"/>
    <property type="evidence" value="ECO:0007669"/>
    <property type="project" value="UniProtKB-UniRule"/>
</dbReference>
<evidence type="ECO:0000256" key="1">
    <source>
        <dbReference type="ARBA" id="ARBA00001946"/>
    </source>
</evidence>
<dbReference type="InterPro" id="IPR027417">
    <property type="entry name" value="P-loop_NTPase"/>
</dbReference>
<dbReference type="OrthoDB" id="9776390at2"/>
<evidence type="ECO:0000256" key="2">
    <source>
        <dbReference type="ARBA" id="ARBA00003213"/>
    </source>
</evidence>
<evidence type="ECO:0000256" key="9">
    <source>
        <dbReference type="ARBA" id="ARBA00049563"/>
    </source>
</evidence>
<keyword evidence="5 10" id="KW-0819">tRNA processing</keyword>
<dbReference type="Pfam" id="PF01715">
    <property type="entry name" value="IPPT"/>
    <property type="match status" value="1"/>
</dbReference>
<dbReference type="PANTHER" id="PTHR11088:SF60">
    <property type="entry name" value="TRNA DIMETHYLALLYLTRANSFERASE"/>
    <property type="match status" value="1"/>
</dbReference>
<dbReference type="Gene3D" id="1.10.20.140">
    <property type="match status" value="1"/>
</dbReference>
<dbReference type="Gene3D" id="3.40.50.300">
    <property type="entry name" value="P-loop containing nucleotide triphosphate hydrolases"/>
    <property type="match status" value="1"/>
</dbReference>
<dbReference type="PANTHER" id="PTHR11088">
    <property type="entry name" value="TRNA DIMETHYLALLYLTRANSFERASE"/>
    <property type="match status" value="1"/>
</dbReference>
<proteinExistence type="inferred from homology"/>
<feature type="site" description="Interaction with substrate tRNA" evidence="10">
    <location>
        <position position="128"/>
    </location>
</feature>
<sequence>MGAPQLIAVVGPTGTGKSELSLNLAEALRFGGADAEIVNADAMQLYRGMDIGTAKLPVTERRGVPHHLLDVLDVDEEATVARYQPLARDAITDILDRGKFPILVGGSGLYVSSVLYDFQFPGSDAGIRARLEDELAALGPGTLYQRLAALDAGVAARIGPHNGRRIVRALEVAELTGSPVAGMLPEEPVYWRTTSIVGLTAPRPELTARLDQRVHGMWDAGLLDEVHALLGVGLDRGVTASRAIGYAQAVKQLTGTASQAEAIEETQALTRRYARRQVSWFKRYADIAWLEYDAPDLVSRAVASVLGNLG</sequence>
<dbReference type="Proteomes" id="UP000282460">
    <property type="component" value="Unassembled WGS sequence"/>
</dbReference>
<evidence type="ECO:0000256" key="5">
    <source>
        <dbReference type="ARBA" id="ARBA00022694"/>
    </source>
</evidence>
<evidence type="ECO:0000256" key="7">
    <source>
        <dbReference type="ARBA" id="ARBA00022840"/>
    </source>
</evidence>
<accession>A0A3L7IST2</accession>
<dbReference type="SMART" id="SM00382">
    <property type="entry name" value="AAA"/>
    <property type="match status" value="1"/>
</dbReference>
<dbReference type="NCBIfam" id="TIGR00174">
    <property type="entry name" value="miaA"/>
    <property type="match status" value="1"/>
</dbReference>